<reference evidence="2 3" key="1">
    <citation type="submission" date="2019-02" db="EMBL/GenBank/DDBJ databases">
        <title>Deep-cultivation of Planctomycetes and their phenomic and genomic characterization uncovers novel biology.</title>
        <authorList>
            <person name="Wiegand S."/>
            <person name="Jogler M."/>
            <person name="Boedeker C."/>
            <person name="Pinto D."/>
            <person name="Vollmers J."/>
            <person name="Rivas-Marin E."/>
            <person name="Kohn T."/>
            <person name="Peeters S.H."/>
            <person name="Heuer A."/>
            <person name="Rast P."/>
            <person name="Oberbeckmann S."/>
            <person name="Bunk B."/>
            <person name="Jeske O."/>
            <person name="Meyerdierks A."/>
            <person name="Storesund J.E."/>
            <person name="Kallscheuer N."/>
            <person name="Luecker S."/>
            <person name="Lage O.M."/>
            <person name="Pohl T."/>
            <person name="Merkel B.J."/>
            <person name="Hornburger P."/>
            <person name="Mueller R.-W."/>
            <person name="Bruemmer F."/>
            <person name="Labrenz M."/>
            <person name="Spormann A.M."/>
            <person name="Op den Camp H."/>
            <person name="Overmann J."/>
            <person name="Amann R."/>
            <person name="Jetten M.S.M."/>
            <person name="Mascher T."/>
            <person name="Medema M.H."/>
            <person name="Devos D.P."/>
            <person name="Kaster A.-K."/>
            <person name="Ovreas L."/>
            <person name="Rohde M."/>
            <person name="Galperin M.Y."/>
            <person name="Jogler C."/>
        </authorList>
    </citation>
    <scope>NUCLEOTIDE SEQUENCE [LARGE SCALE GENOMIC DNA]</scope>
    <source>
        <strain evidence="2 3">Pla163</strain>
    </source>
</reference>
<dbReference type="RefSeq" id="WP_145187461.1">
    <property type="nucleotide sequence ID" value="NZ_CP036290.1"/>
</dbReference>
<keyword evidence="1" id="KW-1133">Transmembrane helix</keyword>
<evidence type="ECO:0000313" key="3">
    <source>
        <dbReference type="Proteomes" id="UP000319342"/>
    </source>
</evidence>
<keyword evidence="1" id="KW-0812">Transmembrane</keyword>
<protein>
    <submittedName>
        <fullName evidence="2">Uncharacterized protein</fullName>
    </submittedName>
</protein>
<dbReference type="Proteomes" id="UP000319342">
    <property type="component" value="Chromosome"/>
</dbReference>
<gene>
    <name evidence="2" type="ORF">Pla163_20930</name>
</gene>
<feature type="transmembrane region" description="Helical" evidence="1">
    <location>
        <begin position="20"/>
        <end position="40"/>
    </location>
</feature>
<dbReference type="EMBL" id="CP036290">
    <property type="protein sequence ID" value="QDU84973.1"/>
    <property type="molecule type" value="Genomic_DNA"/>
</dbReference>
<sequence length="211" mass="22695">MRLAPSPTSKRSSASSRRGLAASHVLLLVGVATLLFTLTLTRLQLFAVYENERDAVALLERMGRRLDAEHVLSTSPATTVTSEPAPNLRDVVEAAKLSVGNPADAVWLQDGNLLRRRGYLFELSTSASGERFLRAWPWRVGSTGEAAYAFTRKFGLLGHVNRSGSSGVSRSRAVPLWSGPGAAPQLGLGDGEEAWIVLEDSRALALASRMP</sequence>
<dbReference type="AlphaFoldDB" id="A0A518D0I9"/>
<proteinExistence type="predicted"/>
<name>A0A518D0I9_9BACT</name>
<organism evidence="2 3">
    <name type="scientific">Rohdeia mirabilis</name>
    <dbReference type="NCBI Taxonomy" id="2528008"/>
    <lineage>
        <taxon>Bacteria</taxon>
        <taxon>Pseudomonadati</taxon>
        <taxon>Planctomycetota</taxon>
        <taxon>Planctomycetia</taxon>
        <taxon>Planctomycetia incertae sedis</taxon>
        <taxon>Rohdeia</taxon>
    </lineage>
</organism>
<accession>A0A518D0I9</accession>
<dbReference type="OrthoDB" id="10013520at2"/>
<keyword evidence="1" id="KW-0472">Membrane</keyword>
<keyword evidence="3" id="KW-1185">Reference proteome</keyword>
<evidence type="ECO:0000313" key="2">
    <source>
        <dbReference type="EMBL" id="QDU84973.1"/>
    </source>
</evidence>
<evidence type="ECO:0000256" key="1">
    <source>
        <dbReference type="SAM" id="Phobius"/>
    </source>
</evidence>